<protein>
    <submittedName>
        <fullName evidence="1">ATP-binding cassette transporter</fullName>
    </submittedName>
</protein>
<proteinExistence type="predicted"/>
<dbReference type="EMBL" id="DF144963">
    <property type="protein sequence ID" value="GAA57695.1"/>
    <property type="molecule type" value="Genomic_DNA"/>
</dbReference>
<name>G7YXL5_CLOSI</name>
<reference evidence="1" key="1">
    <citation type="journal article" date="2011" name="Genome Biol.">
        <title>The draft genome of the carcinogenic human liver fluke Clonorchis sinensis.</title>
        <authorList>
            <person name="Wang X."/>
            <person name="Chen W."/>
            <person name="Huang Y."/>
            <person name="Sun J."/>
            <person name="Men J."/>
            <person name="Liu H."/>
            <person name="Luo F."/>
            <person name="Guo L."/>
            <person name="Lv X."/>
            <person name="Deng C."/>
            <person name="Zhou C."/>
            <person name="Fan Y."/>
            <person name="Li X."/>
            <person name="Huang L."/>
            <person name="Hu Y."/>
            <person name="Liang C."/>
            <person name="Hu X."/>
            <person name="Xu J."/>
            <person name="Yu X."/>
        </authorList>
    </citation>
    <scope>NUCLEOTIDE SEQUENCE [LARGE SCALE GENOMIC DNA]</scope>
    <source>
        <strain evidence="1">Henan</strain>
    </source>
</reference>
<reference key="2">
    <citation type="submission" date="2011-10" db="EMBL/GenBank/DDBJ databases">
        <title>The genome and transcriptome sequence of Clonorchis sinensis provide insights into the carcinogenic liver fluke.</title>
        <authorList>
            <person name="Wang X."/>
            <person name="Huang Y."/>
            <person name="Chen W."/>
            <person name="Liu H."/>
            <person name="Guo L."/>
            <person name="Chen Y."/>
            <person name="Luo F."/>
            <person name="Zhou W."/>
            <person name="Sun J."/>
            <person name="Mao Q."/>
            <person name="Liang P."/>
            <person name="Zhou C."/>
            <person name="Tian Y."/>
            <person name="Men J."/>
            <person name="Lv X."/>
            <person name="Huang L."/>
            <person name="Zhou J."/>
            <person name="Hu Y."/>
            <person name="Li R."/>
            <person name="Zhang F."/>
            <person name="Lei H."/>
            <person name="Li X."/>
            <person name="Hu X."/>
            <person name="Liang C."/>
            <person name="Xu J."/>
            <person name="Wu Z."/>
            <person name="Yu X."/>
        </authorList>
    </citation>
    <scope>NUCLEOTIDE SEQUENCE</scope>
    <source>
        <strain>Henan</strain>
    </source>
</reference>
<keyword evidence="1" id="KW-0547">Nucleotide-binding</keyword>
<keyword evidence="1" id="KW-0067">ATP-binding</keyword>
<evidence type="ECO:0000313" key="2">
    <source>
        <dbReference type="Proteomes" id="UP000008909"/>
    </source>
</evidence>
<organism evidence="1 2">
    <name type="scientific">Clonorchis sinensis</name>
    <name type="common">Chinese liver fluke</name>
    <dbReference type="NCBI Taxonomy" id="79923"/>
    <lineage>
        <taxon>Eukaryota</taxon>
        <taxon>Metazoa</taxon>
        <taxon>Spiralia</taxon>
        <taxon>Lophotrochozoa</taxon>
        <taxon>Platyhelminthes</taxon>
        <taxon>Trematoda</taxon>
        <taxon>Digenea</taxon>
        <taxon>Opisthorchiida</taxon>
        <taxon>Opisthorchiata</taxon>
        <taxon>Opisthorchiidae</taxon>
        <taxon>Clonorchis</taxon>
    </lineage>
</organism>
<keyword evidence="2" id="KW-1185">Reference proteome</keyword>
<dbReference type="Proteomes" id="UP000008909">
    <property type="component" value="Unassembled WGS sequence"/>
</dbReference>
<dbReference type="AlphaFoldDB" id="G7YXL5"/>
<evidence type="ECO:0000313" key="1">
    <source>
        <dbReference type="EMBL" id="GAA57695.1"/>
    </source>
</evidence>
<dbReference type="GO" id="GO:0005524">
    <property type="term" value="F:ATP binding"/>
    <property type="evidence" value="ECO:0007669"/>
    <property type="project" value="UniProtKB-KW"/>
</dbReference>
<feature type="non-terminal residue" evidence="1">
    <location>
        <position position="1"/>
    </location>
</feature>
<gene>
    <name evidence="1" type="ORF">CLF_113086</name>
</gene>
<accession>G7YXL5</accession>
<sequence length="196" mass="22298">VRKTRTPRLAIEKLVDPEVKRNYQNQLLECLPDGTVSDINGHRENASKVLLIAGTSIYGTNQPTSSKSWTSNMTVSLLQARRPIIPGRNYTRCIIRRQVKLSVRADREAWWTRKAQEMEDVKNAGNVRKLFHLIRSTGPRKPLVSEIIRDQNGSLISSKGERLQRWNLKRTKQLVNRLEITDGGRTDADLDSGAIN</sequence>